<dbReference type="CDD" id="cd07067">
    <property type="entry name" value="HP_PGM_like"/>
    <property type="match status" value="1"/>
</dbReference>
<feature type="binding site" evidence="2">
    <location>
        <begin position="82"/>
        <end position="89"/>
    </location>
    <ligand>
        <name>substrate</name>
    </ligand>
</feature>
<sequence>MLLDPRFLADLNPSISQAIQTFRGVPCADGYCRQRRRARAGHTSNSRQEISRLSQTWPRRDEMGHFLSLPPSNTAVRLILCRHGETDANVRGHLQGSGIDPPLNDHGALQAAQLGSHLSKQAPQVDLIVASKLLRAQQTADAIAGEYHPNAIRESYAELNEIHWGGHEGKPIPDMRSVIAAWRSGDFECNLPGAESPNAMRKRSVGKLLDIVTDALARAEQEQRIITAVIVGHGLMFRILLAHILHGSLRLMDTITVDNCSVTVLDLVPLESDAPERVADLDDTQFQQFAKAHSTGQIQKVGPIDPHFRALDRALVQEHSHARAHSVEKGKIAVVWPGETVGRPGKESLVVATHINSTGHLW</sequence>
<dbReference type="Pfam" id="PF00300">
    <property type="entry name" value="His_Phos_1"/>
    <property type="match status" value="1"/>
</dbReference>
<dbReference type="InterPro" id="IPR029033">
    <property type="entry name" value="His_PPase_superfam"/>
</dbReference>
<proteinExistence type="predicted"/>
<evidence type="ECO:0008006" key="5">
    <source>
        <dbReference type="Google" id="ProtNLM"/>
    </source>
</evidence>
<feature type="active site" description="Proton donor/acceptor" evidence="1">
    <location>
        <position position="161"/>
    </location>
</feature>
<dbReference type="VEuPathDB" id="FungiDB:AMAG_19487"/>
<feature type="active site" description="Tele-phosphohistidine intermediate" evidence="1">
    <location>
        <position position="83"/>
    </location>
</feature>
<dbReference type="InterPro" id="IPR001345">
    <property type="entry name" value="PG/BPGM_mutase_AS"/>
</dbReference>
<feature type="binding site" evidence="2">
    <location>
        <position position="135"/>
    </location>
    <ligand>
        <name>substrate</name>
    </ligand>
</feature>
<dbReference type="PROSITE" id="PS00175">
    <property type="entry name" value="PG_MUTASE"/>
    <property type="match status" value="1"/>
</dbReference>
<dbReference type="InterPro" id="IPR050275">
    <property type="entry name" value="PGM_Phosphatase"/>
</dbReference>
<dbReference type="AlphaFoldDB" id="A0A0L0SSR9"/>
<dbReference type="GO" id="GO:0016791">
    <property type="term" value="F:phosphatase activity"/>
    <property type="evidence" value="ECO:0007669"/>
    <property type="project" value="TreeGrafter"/>
</dbReference>
<accession>A0A0L0SSR9</accession>
<reference evidence="4" key="2">
    <citation type="submission" date="2009-11" db="EMBL/GenBank/DDBJ databases">
        <title>The Genome Sequence of Allomyces macrogynus strain ATCC 38327.</title>
        <authorList>
            <consortium name="The Broad Institute Genome Sequencing Platform"/>
            <person name="Russ C."/>
            <person name="Cuomo C."/>
            <person name="Shea T."/>
            <person name="Young S.K."/>
            <person name="Zeng Q."/>
            <person name="Koehrsen M."/>
            <person name="Haas B."/>
            <person name="Borodovsky M."/>
            <person name="Guigo R."/>
            <person name="Alvarado L."/>
            <person name="Berlin A."/>
            <person name="Borenstein D."/>
            <person name="Chen Z."/>
            <person name="Engels R."/>
            <person name="Freedman E."/>
            <person name="Gellesch M."/>
            <person name="Goldberg J."/>
            <person name="Griggs A."/>
            <person name="Gujja S."/>
            <person name="Heiman D."/>
            <person name="Hepburn T."/>
            <person name="Howarth C."/>
            <person name="Jen D."/>
            <person name="Larson L."/>
            <person name="Lewis B."/>
            <person name="Mehta T."/>
            <person name="Park D."/>
            <person name="Pearson M."/>
            <person name="Roberts A."/>
            <person name="Saif S."/>
            <person name="Shenoy N."/>
            <person name="Sisk P."/>
            <person name="Stolte C."/>
            <person name="Sykes S."/>
            <person name="Walk T."/>
            <person name="White J."/>
            <person name="Yandava C."/>
            <person name="Burger G."/>
            <person name="Gray M.W."/>
            <person name="Holland P.W.H."/>
            <person name="King N."/>
            <person name="Lang F.B.F."/>
            <person name="Roger A.J."/>
            <person name="Ruiz-Trillo I."/>
            <person name="Lander E."/>
            <person name="Nusbaum C."/>
        </authorList>
    </citation>
    <scope>NUCLEOTIDE SEQUENCE [LARGE SCALE GENOMIC DNA]</scope>
    <source>
        <strain evidence="4">ATCC 38327</strain>
    </source>
</reference>
<dbReference type="STRING" id="578462.A0A0L0SSR9"/>
<dbReference type="SMART" id="SM00855">
    <property type="entry name" value="PGAM"/>
    <property type="match status" value="1"/>
</dbReference>
<name>A0A0L0SSR9_ALLM3</name>
<dbReference type="EMBL" id="GG745347">
    <property type="protein sequence ID" value="KNE65541.1"/>
    <property type="molecule type" value="Genomic_DNA"/>
</dbReference>
<dbReference type="InterPro" id="IPR013078">
    <property type="entry name" value="His_Pase_superF_clade-1"/>
</dbReference>
<dbReference type="eggNOG" id="KOG0235">
    <property type="taxonomic scope" value="Eukaryota"/>
</dbReference>
<organism evidence="3 4">
    <name type="scientific">Allomyces macrogynus (strain ATCC 38327)</name>
    <name type="common">Allomyces javanicus var. macrogynus</name>
    <dbReference type="NCBI Taxonomy" id="578462"/>
    <lineage>
        <taxon>Eukaryota</taxon>
        <taxon>Fungi</taxon>
        <taxon>Fungi incertae sedis</taxon>
        <taxon>Blastocladiomycota</taxon>
        <taxon>Blastocladiomycetes</taxon>
        <taxon>Blastocladiales</taxon>
        <taxon>Blastocladiaceae</taxon>
        <taxon>Allomyces</taxon>
    </lineage>
</organism>
<dbReference type="Proteomes" id="UP000054350">
    <property type="component" value="Unassembled WGS sequence"/>
</dbReference>
<evidence type="ECO:0000313" key="4">
    <source>
        <dbReference type="Proteomes" id="UP000054350"/>
    </source>
</evidence>
<protein>
    <recommendedName>
        <fullName evidence="5">Phosphoglycerate mutase</fullName>
    </recommendedName>
</protein>
<reference evidence="3 4" key="1">
    <citation type="submission" date="2009-11" db="EMBL/GenBank/DDBJ databases">
        <title>Annotation of Allomyces macrogynus ATCC 38327.</title>
        <authorList>
            <consortium name="The Broad Institute Genome Sequencing Platform"/>
            <person name="Russ C."/>
            <person name="Cuomo C."/>
            <person name="Burger G."/>
            <person name="Gray M.W."/>
            <person name="Holland P.W.H."/>
            <person name="King N."/>
            <person name="Lang F.B.F."/>
            <person name="Roger A.J."/>
            <person name="Ruiz-Trillo I."/>
            <person name="Young S.K."/>
            <person name="Zeng Q."/>
            <person name="Gargeya S."/>
            <person name="Fitzgerald M."/>
            <person name="Haas B."/>
            <person name="Abouelleil A."/>
            <person name="Alvarado L."/>
            <person name="Arachchi H.M."/>
            <person name="Berlin A."/>
            <person name="Chapman S.B."/>
            <person name="Gearin G."/>
            <person name="Goldberg J."/>
            <person name="Griggs A."/>
            <person name="Gujja S."/>
            <person name="Hansen M."/>
            <person name="Heiman D."/>
            <person name="Howarth C."/>
            <person name="Larimer J."/>
            <person name="Lui A."/>
            <person name="MacDonald P.J.P."/>
            <person name="McCowen C."/>
            <person name="Montmayeur A."/>
            <person name="Murphy C."/>
            <person name="Neiman D."/>
            <person name="Pearson M."/>
            <person name="Priest M."/>
            <person name="Roberts A."/>
            <person name="Saif S."/>
            <person name="Shea T."/>
            <person name="Sisk P."/>
            <person name="Stolte C."/>
            <person name="Sykes S."/>
            <person name="Wortman J."/>
            <person name="Nusbaum C."/>
            <person name="Birren B."/>
        </authorList>
    </citation>
    <scope>NUCLEOTIDE SEQUENCE [LARGE SCALE GENOMIC DNA]</scope>
    <source>
        <strain evidence="3 4">ATCC 38327</strain>
    </source>
</reference>
<dbReference type="SUPFAM" id="SSF53254">
    <property type="entry name" value="Phosphoglycerate mutase-like"/>
    <property type="match status" value="1"/>
</dbReference>
<dbReference type="PANTHER" id="PTHR48100">
    <property type="entry name" value="BROAD-SPECIFICITY PHOSPHATASE YOR283W-RELATED"/>
    <property type="match status" value="1"/>
</dbReference>
<gene>
    <name evidence="3" type="ORF">AMAG_19487</name>
</gene>
<evidence type="ECO:0000313" key="3">
    <source>
        <dbReference type="EMBL" id="KNE65541.1"/>
    </source>
</evidence>
<evidence type="ECO:0000256" key="2">
    <source>
        <dbReference type="PIRSR" id="PIRSR613078-2"/>
    </source>
</evidence>
<keyword evidence="4" id="KW-1185">Reference proteome</keyword>
<dbReference type="OrthoDB" id="354304at2759"/>
<dbReference type="Gene3D" id="3.40.50.1240">
    <property type="entry name" value="Phosphoglycerate mutase-like"/>
    <property type="match status" value="1"/>
</dbReference>
<evidence type="ECO:0000256" key="1">
    <source>
        <dbReference type="PIRSR" id="PIRSR613078-1"/>
    </source>
</evidence>